<feature type="domain" description="FecR protein" evidence="1">
    <location>
        <begin position="114"/>
        <end position="208"/>
    </location>
</feature>
<comment type="caution">
    <text evidence="3">The sequence shown here is derived from an EMBL/GenBank/DDBJ whole genome shotgun (WGS) entry which is preliminary data.</text>
</comment>
<evidence type="ECO:0000259" key="1">
    <source>
        <dbReference type="Pfam" id="PF04773"/>
    </source>
</evidence>
<evidence type="ECO:0000313" key="3">
    <source>
        <dbReference type="EMBL" id="THF62932.1"/>
    </source>
</evidence>
<protein>
    <submittedName>
        <fullName evidence="3">DUF4880 domain-containing protein</fullName>
    </submittedName>
</protein>
<accession>A0A4S4ASV9</accession>
<dbReference type="Pfam" id="PF16220">
    <property type="entry name" value="DUF4880"/>
    <property type="match status" value="1"/>
</dbReference>
<proteinExistence type="predicted"/>
<dbReference type="EMBL" id="SSOC01000006">
    <property type="protein sequence ID" value="THF62932.1"/>
    <property type="molecule type" value="Genomic_DNA"/>
</dbReference>
<dbReference type="RefSeq" id="WP_136349413.1">
    <property type="nucleotide sequence ID" value="NZ_SSOC01000006.1"/>
</dbReference>
<gene>
    <name evidence="3" type="ORF">E6C76_16845</name>
</gene>
<evidence type="ECO:0000313" key="4">
    <source>
        <dbReference type="Proteomes" id="UP000308430"/>
    </source>
</evidence>
<reference evidence="3 4" key="1">
    <citation type="submission" date="2019-04" db="EMBL/GenBank/DDBJ databases">
        <title>Azoarcus nasutitermitis sp. nov. isolated from termite nest.</title>
        <authorList>
            <person name="Lin S.-Y."/>
            <person name="Hameed A."/>
            <person name="Hsu Y.-H."/>
            <person name="Young C.-C."/>
        </authorList>
    </citation>
    <scope>NUCLEOTIDE SEQUENCE [LARGE SCALE GENOMIC DNA]</scope>
    <source>
        <strain evidence="3 4">CC-YHH838</strain>
    </source>
</reference>
<evidence type="ECO:0000259" key="2">
    <source>
        <dbReference type="Pfam" id="PF16220"/>
    </source>
</evidence>
<dbReference type="PIRSF" id="PIRSF018266">
    <property type="entry name" value="FecR"/>
    <property type="match status" value="1"/>
</dbReference>
<dbReference type="InterPro" id="IPR012373">
    <property type="entry name" value="Ferrdict_sens_TM"/>
</dbReference>
<dbReference type="PANTHER" id="PTHR30273">
    <property type="entry name" value="PERIPLASMIC SIGNAL SENSOR AND SIGMA FACTOR ACTIVATOR FECR-RELATED"/>
    <property type="match status" value="1"/>
</dbReference>
<feature type="domain" description="FecR N-terminal" evidence="2">
    <location>
        <begin position="16"/>
        <end position="56"/>
    </location>
</feature>
<organism evidence="3 4">
    <name type="scientific">Pseudothauera nasutitermitis</name>
    <dbReference type="NCBI Taxonomy" id="2565930"/>
    <lineage>
        <taxon>Bacteria</taxon>
        <taxon>Pseudomonadati</taxon>
        <taxon>Pseudomonadota</taxon>
        <taxon>Betaproteobacteria</taxon>
        <taxon>Rhodocyclales</taxon>
        <taxon>Zoogloeaceae</taxon>
        <taxon>Pseudothauera</taxon>
    </lineage>
</organism>
<dbReference type="PANTHER" id="PTHR30273:SF2">
    <property type="entry name" value="PROTEIN FECR"/>
    <property type="match status" value="1"/>
</dbReference>
<dbReference type="GO" id="GO:0016989">
    <property type="term" value="F:sigma factor antagonist activity"/>
    <property type="evidence" value="ECO:0007669"/>
    <property type="project" value="TreeGrafter"/>
</dbReference>
<keyword evidence="4" id="KW-1185">Reference proteome</keyword>
<name>A0A4S4ASV9_9RHOO</name>
<dbReference type="Proteomes" id="UP000308430">
    <property type="component" value="Unassembled WGS sequence"/>
</dbReference>
<dbReference type="AlphaFoldDB" id="A0A4S4ASV9"/>
<sequence>MTANADDQPVSRRVLDQAIDWQLRLDGNDAAELAAHRTWLAAHPDHARAWRQLASLDAELVGLPAQAPVRAALGRARRKAGWKTASRPLALLLAIGLGAAVLDRHQPVAGLLADYRSGTGERRTVTLPDNTVIVLNARSAVDLEFDENTRAIRLRDGEIHIHTAHADPSEQRPFVVLTAQGSLHALGTRFIVRRDGDTTWLTVTESAVLARPASCPPDRASACAAERRVEAGRQLRLGDGATGEIQPAAPEADAWTDGMLILDGEPLAAVAARLARYRPGLLRVAPEVADLRVTGTLPLDDGDRALAALAASLPVRIVQHGGWLVRIEARHAQE</sequence>
<dbReference type="Gene3D" id="2.60.120.1440">
    <property type="match status" value="1"/>
</dbReference>
<dbReference type="InterPro" id="IPR032623">
    <property type="entry name" value="FecR_N"/>
</dbReference>
<dbReference type="InterPro" id="IPR006860">
    <property type="entry name" value="FecR"/>
</dbReference>
<dbReference type="OrthoDB" id="1100567at2"/>
<dbReference type="Pfam" id="PF04773">
    <property type="entry name" value="FecR"/>
    <property type="match status" value="1"/>
</dbReference>